<evidence type="ECO:0000313" key="1">
    <source>
        <dbReference type="EMBL" id="QND57827.1"/>
    </source>
</evidence>
<gene>
    <name evidence="1" type="ORF">HB778_15385</name>
</gene>
<accession>A0A7G6STJ5</accession>
<reference evidence="1" key="1">
    <citation type="journal article" date="2020" name="Mol. Plant Microbe Interact.">
        <title>Complete genome sequences of four natural Pseudomonas isolates that catabolize a wide range of aromatic compounds relevant to lignin valorization.</title>
        <authorList>
            <person name="Hatmaker E.A."/>
            <person name="Presle G."/>
            <person name="Cannon O."/>
            <person name="Guss A.M."/>
            <person name="Elkins J.G."/>
        </authorList>
    </citation>
    <scope>NUCLEOTIDE SEQUENCE</scope>
    <source>
        <strain evidence="1">583</strain>
    </source>
</reference>
<dbReference type="Proteomes" id="UP000515465">
    <property type="component" value="Chromosome"/>
</dbReference>
<dbReference type="RefSeq" id="WP_183464604.1">
    <property type="nucleotide sequence ID" value="NZ_CP050296.1"/>
</dbReference>
<protein>
    <submittedName>
        <fullName evidence="1">Uncharacterized protein</fullName>
    </submittedName>
</protein>
<proteinExistence type="predicted"/>
<dbReference type="AlphaFoldDB" id="A0A7G6STJ5"/>
<organism evidence="1 2">
    <name type="scientific">Mesorhizobium huakuii</name>
    <dbReference type="NCBI Taxonomy" id="28104"/>
    <lineage>
        <taxon>Bacteria</taxon>
        <taxon>Pseudomonadati</taxon>
        <taxon>Pseudomonadota</taxon>
        <taxon>Alphaproteobacteria</taxon>
        <taxon>Hyphomicrobiales</taxon>
        <taxon>Phyllobacteriaceae</taxon>
        <taxon>Mesorhizobium</taxon>
    </lineage>
</organism>
<name>A0A7G6STJ5_9HYPH</name>
<sequence length="49" mass="5759">MKLNEAADNGGRVVNVIWQPEREVINREYHDDVRLPVLAGYIIILEYFE</sequence>
<evidence type="ECO:0000313" key="2">
    <source>
        <dbReference type="Proteomes" id="UP000515465"/>
    </source>
</evidence>
<dbReference type="EMBL" id="CP050296">
    <property type="protein sequence ID" value="QND57827.1"/>
    <property type="molecule type" value="Genomic_DNA"/>
</dbReference>